<dbReference type="PANTHER" id="PTHR39214:SF1">
    <property type="entry name" value="MICROBODY (PEROXISOME) BIOGENESIS PROTEIN PEROXIN 8 (EUROFUNG)"/>
    <property type="match status" value="1"/>
</dbReference>
<dbReference type="InterPro" id="IPR055334">
    <property type="entry name" value="PEX8-like"/>
</dbReference>
<dbReference type="RefSeq" id="XP_030993778.1">
    <property type="nucleotide sequence ID" value="XM_031141897.1"/>
</dbReference>
<keyword evidence="2" id="KW-1185">Reference proteome</keyword>
<reference evidence="1 2" key="1">
    <citation type="submission" date="2019-06" db="EMBL/GenBank/DDBJ databases">
        <title>Draft genome sequence of the filamentous fungus Phialemoniopsis curvata isolated from diesel fuel.</title>
        <authorList>
            <person name="Varaljay V.A."/>
            <person name="Lyon W.J."/>
            <person name="Crouch A.L."/>
            <person name="Drake C.E."/>
            <person name="Hollomon J.M."/>
            <person name="Nadeau L.J."/>
            <person name="Nunn H.S."/>
            <person name="Stevenson B.S."/>
            <person name="Bojanowski C.L."/>
            <person name="Crookes-Goodson W.J."/>
        </authorList>
    </citation>
    <scope>NUCLEOTIDE SEQUENCE [LARGE SCALE GENOMIC DNA]</scope>
    <source>
        <strain evidence="1 2">D216</strain>
    </source>
</reference>
<dbReference type="STRING" id="1093900.A0A507AX53"/>
<evidence type="ECO:0000313" key="2">
    <source>
        <dbReference type="Proteomes" id="UP000319257"/>
    </source>
</evidence>
<name>A0A507AX53_9PEZI</name>
<organism evidence="1 2">
    <name type="scientific">Thyridium curvatum</name>
    <dbReference type="NCBI Taxonomy" id="1093900"/>
    <lineage>
        <taxon>Eukaryota</taxon>
        <taxon>Fungi</taxon>
        <taxon>Dikarya</taxon>
        <taxon>Ascomycota</taxon>
        <taxon>Pezizomycotina</taxon>
        <taxon>Sordariomycetes</taxon>
        <taxon>Sordariomycetidae</taxon>
        <taxon>Thyridiales</taxon>
        <taxon>Thyridiaceae</taxon>
        <taxon>Thyridium</taxon>
    </lineage>
</organism>
<accession>A0A507AX53</accession>
<protein>
    <recommendedName>
        <fullName evidence="3">Peroxin 8</fullName>
    </recommendedName>
</protein>
<dbReference type="OrthoDB" id="2357318at2759"/>
<comment type="caution">
    <text evidence="1">The sequence shown here is derived from an EMBL/GenBank/DDBJ whole genome shotgun (WGS) entry which is preliminary data.</text>
</comment>
<proteinExistence type="predicted"/>
<sequence length="712" mass="77164">MSSFERLLGTVLRLYQDVHDQAKTDQILGTTTTLLTHLSNPLNLSLLTSHFLTAPAIWNRPDPGLRTCLRLISIFNTAAIHVRRNELDAANQPRTTASAAPVGGNVSGSGLSSEAWARAVVKGADDRSARWQHLLILTGMLMGLEGEERRSLSQGMRHTLEEAVVTAANLALKSQGRDGPQASGAVVLALNYAFPLLSEHSQSLIDCDLLLPVAVASMIGPDGFHNGIFLGHINTDIRHANQQIHWHSSSPSFQALKQLSSNPLVAGAGPLSRLVAFAIERAHDPKIVLAAQEALLTFARTLEHQWNVSGNLATLEISLQSTALGPETAASTWPVLWQLLKKILYSTVMVLQAVVTRSLLDPRLRSAVTETSLATKSLHIFRHLYFISSNHGANAFQVYTFTYLASIDTLVRYPEASAAFLREIMPHITGPGTGNPVRLTSELFYLNLAEHFSLVLSPEVCDALIVQPAMLYLSPSETTHPSIAMSPRMIDLFEAAHSAVLSVMSCPQNAAITTRLAPFYAEALFSSFPSHISPRQFRVAFKTMMQILSPPFPISATDPELAETLLEMVRIKAMAAATAPLPPTADEEAQQALGHVPAPTSEQSALVLTMIDALPFLALDIVEEWMTVTAETVWQIADPAMREAAKKRFWDILVSGEMDVERAAIGVAWWGTKGGGALVLHGPASGTAHAQDRFLMSGALPAQRDTTTGSRL</sequence>
<dbReference type="PANTHER" id="PTHR39214">
    <property type="entry name" value="MICROBODY (PEROXISOME) BIOGENESIS PROTEIN PEROXIN 8 (EUROFUNG)"/>
    <property type="match status" value="1"/>
</dbReference>
<evidence type="ECO:0008006" key="3">
    <source>
        <dbReference type="Google" id="ProtNLM"/>
    </source>
</evidence>
<evidence type="ECO:0000313" key="1">
    <source>
        <dbReference type="EMBL" id="TPX12067.1"/>
    </source>
</evidence>
<dbReference type="Proteomes" id="UP000319257">
    <property type="component" value="Unassembled WGS sequence"/>
</dbReference>
<gene>
    <name evidence="1" type="ORF">E0L32_007182</name>
</gene>
<dbReference type="Pfam" id="PF26001">
    <property type="entry name" value="Pex8"/>
    <property type="match status" value="1"/>
</dbReference>
<dbReference type="AlphaFoldDB" id="A0A507AX53"/>
<dbReference type="GeneID" id="41974629"/>
<dbReference type="InParanoid" id="A0A507AX53"/>
<dbReference type="EMBL" id="SKBQ01000043">
    <property type="protein sequence ID" value="TPX12067.1"/>
    <property type="molecule type" value="Genomic_DNA"/>
</dbReference>